<dbReference type="Proteomes" id="UP001301140">
    <property type="component" value="Unassembled WGS sequence"/>
</dbReference>
<protein>
    <submittedName>
        <fullName evidence="2">Uncharacterized protein</fullName>
    </submittedName>
</protein>
<proteinExistence type="predicted"/>
<feature type="compositionally biased region" description="Basic and acidic residues" evidence="1">
    <location>
        <begin position="90"/>
        <end position="106"/>
    </location>
</feature>
<evidence type="ECO:0000256" key="1">
    <source>
        <dbReference type="SAM" id="MobiDB-lite"/>
    </source>
</evidence>
<accession>A0AAP3XPZ3</accession>
<feature type="non-terminal residue" evidence="2">
    <location>
        <position position="106"/>
    </location>
</feature>
<dbReference type="AlphaFoldDB" id="A0AAP3XPZ3"/>
<keyword evidence="3" id="KW-1185">Reference proteome</keyword>
<dbReference type="RefSeq" id="WP_327788510.1">
    <property type="nucleotide sequence ID" value="NZ_JARGEQ010000071.1"/>
</dbReference>
<evidence type="ECO:0000313" key="3">
    <source>
        <dbReference type="Proteomes" id="UP001301140"/>
    </source>
</evidence>
<name>A0AAP3XPZ3_9PROT</name>
<dbReference type="EMBL" id="JARGEQ010000071">
    <property type="protein sequence ID" value="MDF1586093.1"/>
    <property type="molecule type" value="Genomic_DNA"/>
</dbReference>
<gene>
    <name evidence="2" type="ORF">PZ740_06825</name>
</gene>
<evidence type="ECO:0000313" key="2">
    <source>
        <dbReference type="EMBL" id="MDF1586093.1"/>
    </source>
</evidence>
<organism evidence="2 3">
    <name type="scientific">Marinimicrococcus flavescens</name>
    <dbReference type="NCBI Taxonomy" id="3031815"/>
    <lineage>
        <taxon>Bacteria</taxon>
        <taxon>Pseudomonadati</taxon>
        <taxon>Pseudomonadota</taxon>
        <taxon>Alphaproteobacteria</taxon>
        <taxon>Geminicoccales</taxon>
        <taxon>Geminicoccaceae</taxon>
        <taxon>Marinimicrococcus</taxon>
    </lineage>
</organism>
<sequence>MDKRLIERDLREEMAYWLQMQQDAHWRGGEVDLKIAEFASKEQRRLQDKLLNLWDGVDRKRYEQKAMTSANEKQPTGLGAGRLNTNLKNSIKDSLARNEGERNAFV</sequence>
<comment type="caution">
    <text evidence="2">The sequence shown here is derived from an EMBL/GenBank/DDBJ whole genome shotgun (WGS) entry which is preliminary data.</text>
</comment>
<feature type="region of interest" description="Disordered" evidence="1">
    <location>
        <begin position="65"/>
        <end position="106"/>
    </location>
</feature>
<reference evidence="2 3" key="1">
    <citation type="submission" date="2023-03" db="EMBL/GenBank/DDBJ databases">
        <title>YIM 152171 draft genome.</title>
        <authorList>
            <person name="Yang Z."/>
        </authorList>
    </citation>
    <scope>NUCLEOTIDE SEQUENCE [LARGE SCALE GENOMIC DNA]</scope>
    <source>
        <strain evidence="2 3">YIM 152171</strain>
    </source>
</reference>